<keyword evidence="4" id="KW-1185">Reference proteome</keyword>
<dbReference type="InterPro" id="IPR036278">
    <property type="entry name" value="Sialidase_sf"/>
</dbReference>
<feature type="chain" id="PRO_5021877681" evidence="1">
    <location>
        <begin position="25"/>
        <end position="385"/>
    </location>
</feature>
<name>A0A517ZPY3_9PLAN</name>
<dbReference type="PANTHER" id="PTHR43752:SF2">
    <property type="entry name" value="BNR_ASP-BOX REPEAT FAMILY PROTEIN"/>
    <property type="match status" value="1"/>
</dbReference>
<organism evidence="3 4">
    <name type="scientific">Symmachiella dynata</name>
    <dbReference type="NCBI Taxonomy" id="2527995"/>
    <lineage>
        <taxon>Bacteria</taxon>
        <taxon>Pseudomonadati</taxon>
        <taxon>Planctomycetota</taxon>
        <taxon>Planctomycetia</taxon>
        <taxon>Planctomycetales</taxon>
        <taxon>Planctomycetaceae</taxon>
        <taxon>Symmachiella</taxon>
    </lineage>
</organism>
<keyword evidence="1" id="KW-0732">Signal</keyword>
<gene>
    <name evidence="3" type="ORF">Mal52_29790</name>
</gene>
<dbReference type="Pfam" id="PF13088">
    <property type="entry name" value="BNR_2"/>
    <property type="match status" value="1"/>
</dbReference>
<sequence precursor="true">MRIDWIKQFFLFAAIPLLATSVLAKDPDFKAPAEYVGPPKPLHAATNRAFQGIPSMAVTPGGRLWATWYASKTPGEDANNYVVLSTSSDQGATWKEVLVVDPDEEGPVRTFDPELWMAPDGKLRLAWAQSIGHDGTVAGVWFLETDEPESAQPTWKKPVRVTDGVMMCKPTVLASGDWVLPASTWRKTDNSAKMVVSDDHGKTWSIRGACNVPPKVRAFDEHMFVERKDGSLWLLVRTRYGIGESVSTDGGKTWPELTPSTLAHPSARFFISRLNSGNLLLVKHGPIDKPTGRSHLMAFLSTDDGKSWSNGFLLDERAGVSYPDGQQTPDGLIRIIYDFSRTGDRNILMATFREEDVAAGKPVSKDVKLRQVVSKASGGMKKAKP</sequence>
<accession>A0A517ZPY3</accession>
<evidence type="ECO:0000256" key="1">
    <source>
        <dbReference type="SAM" id="SignalP"/>
    </source>
</evidence>
<protein>
    <submittedName>
        <fullName evidence="3">BNR/Asp-box repeat protein</fullName>
    </submittedName>
</protein>
<dbReference type="InterPro" id="IPR011040">
    <property type="entry name" value="Sialidase"/>
</dbReference>
<dbReference type="RefSeq" id="WP_145376852.1">
    <property type="nucleotide sequence ID" value="NZ_CP036276.1"/>
</dbReference>
<evidence type="ECO:0000313" key="4">
    <source>
        <dbReference type="Proteomes" id="UP000319383"/>
    </source>
</evidence>
<proteinExistence type="predicted"/>
<dbReference type="CDD" id="cd15482">
    <property type="entry name" value="Sialidase_non-viral"/>
    <property type="match status" value="1"/>
</dbReference>
<dbReference type="KEGG" id="sdyn:Mal52_29790"/>
<dbReference type="PANTHER" id="PTHR43752">
    <property type="entry name" value="BNR/ASP-BOX REPEAT FAMILY PROTEIN"/>
    <property type="match status" value="1"/>
</dbReference>
<dbReference type="Proteomes" id="UP000319383">
    <property type="component" value="Chromosome"/>
</dbReference>
<feature type="domain" description="Sialidase" evidence="2">
    <location>
        <begin position="62"/>
        <end position="335"/>
    </location>
</feature>
<dbReference type="SUPFAM" id="SSF50939">
    <property type="entry name" value="Sialidases"/>
    <property type="match status" value="1"/>
</dbReference>
<reference evidence="3 4" key="1">
    <citation type="submission" date="2019-02" db="EMBL/GenBank/DDBJ databases">
        <title>Deep-cultivation of Planctomycetes and their phenomic and genomic characterization uncovers novel biology.</title>
        <authorList>
            <person name="Wiegand S."/>
            <person name="Jogler M."/>
            <person name="Boedeker C."/>
            <person name="Pinto D."/>
            <person name="Vollmers J."/>
            <person name="Rivas-Marin E."/>
            <person name="Kohn T."/>
            <person name="Peeters S.H."/>
            <person name="Heuer A."/>
            <person name="Rast P."/>
            <person name="Oberbeckmann S."/>
            <person name="Bunk B."/>
            <person name="Jeske O."/>
            <person name="Meyerdierks A."/>
            <person name="Storesund J.E."/>
            <person name="Kallscheuer N."/>
            <person name="Luecker S."/>
            <person name="Lage O.M."/>
            <person name="Pohl T."/>
            <person name="Merkel B.J."/>
            <person name="Hornburger P."/>
            <person name="Mueller R.-W."/>
            <person name="Bruemmer F."/>
            <person name="Labrenz M."/>
            <person name="Spormann A.M."/>
            <person name="Op den Camp H."/>
            <person name="Overmann J."/>
            <person name="Amann R."/>
            <person name="Jetten M.S.M."/>
            <person name="Mascher T."/>
            <person name="Medema M.H."/>
            <person name="Devos D.P."/>
            <person name="Kaster A.-K."/>
            <person name="Ovreas L."/>
            <person name="Rohde M."/>
            <person name="Galperin M.Y."/>
            <person name="Jogler C."/>
        </authorList>
    </citation>
    <scope>NUCLEOTIDE SEQUENCE [LARGE SCALE GENOMIC DNA]</scope>
    <source>
        <strain evidence="3 4">Mal52</strain>
    </source>
</reference>
<dbReference type="AlphaFoldDB" id="A0A517ZPY3"/>
<evidence type="ECO:0000259" key="2">
    <source>
        <dbReference type="Pfam" id="PF13088"/>
    </source>
</evidence>
<dbReference type="EMBL" id="CP036276">
    <property type="protein sequence ID" value="QDU44497.1"/>
    <property type="molecule type" value="Genomic_DNA"/>
</dbReference>
<feature type="signal peptide" evidence="1">
    <location>
        <begin position="1"/>
        <end position="24"/>
    </location>
</feature>
<dbReference type="Gene3D" id="2.120.10.10">
    <property type="match status" value="1"/>
</dbReference>
<evidence type="ECO:0000313" key="3">
    <source>
        <dbReference type="EMBL" id="QDU44497.1"/>
    </source>
</evidence>